<dbReference type="InterPro" id="IPR052709">
    <property type="entry name" value="Transposase-MT_Hybrid"/>
</dbReference>
<feature type="compositionally biased region" description="Polar residues" evidence="1">
    <location>
        <begin position="34"/>
        <end position="44"/>
    </location>
</feature>
<name>A0ABR1D0U2_NECAM</name>
<keyword evidence="3" id="KW-1185">Reference proteome</keyword>
<feature type="compositionally biased region" description="Polar residues" evidence="1">
    <location>
        <begin position="7"/>
        <end position="18"/>
    </location>
</feature>
<protein>
    <submittedName>
        <fullName evidence="2">Uncharacterized protein</fullName>
    </submittedName>
</protein>
<feature type="region of interest" description="Disordered" evidence="1">
    <location>
        <begin position="1"/>
        <end position="52"/>
    </location>
</feature>
<reference evidence="2 3" key="1">
    <citation type="submission" date="2023-08" db="EMBL/GenBank/DDBJ databases">
        <title>A Necator americanus chromosomal reference genome.</title>
        <authorList>
            <person name="Ilik V."/>
            <person name="Petrzelkova K.J."/>
            <person name="Pardy F."/>
            <person name="Fuh T."/>
            <person name="Niatou-Singa F.S."/>
            <person name="Gouil Q."/>
            <person name="Baker L."/>
            <person name="Ritchie M.E."/>
            <person name="Jex A.R."/>
            <person name="Gazzola D."/>
            <person name="Li H."/>
            <person name="Toshio Fujiwara R."/>
            <person name="Zhan B."/>
            <person name="Aroian R.V."/>
            <person name="Pafco B."/>
            <person name="Schwarz E.M."/>
        </authorList>
    </citation>
    <scope>NUCLEOTIDE SEQUENCE [LARGE SCALE GENOMIC DNA]</scope>
    <source>
        <strain evidence="2 3">Aroian</strain>
        <tissue evidence="2">Whole animal</tissue>
    </source>
</reference>
<dbReference type="Proteomes" id="UP001303046">
    <property type="component" value="Unassembled WGS sequence"/>
</dbReference>
<dbReference type="PANTHER" id="PTHR46060">
    <property type="entry name" value="MARINER MOS1 TRANSPOSASE-LIKE PROTEIN"/>
    <property type="match status" value="1"/>
</dbReference>
<dbReference type="Gene3D" id="3.30.420.10">
    <property type="entry name" value="Ribonuclease H-like superfamily/Ribonuclease H"/>
    <property type="match status" value="1"/>
</dbReference>
<dbReference type="InterPro" id="IPR036397">
    <property type="entry name" value="RNaseH_sf"/>
</dbReference>
<organism evidence="2 3">
    <name type="scientific">Necator americanus</name>
    <name type="common">Human hookworm</name>
    <dbReference type="NCBI Taxonomy" id="51031"/>
    <lineage>
        <taxon>Eukaryota</taxon>
        <taxon>Metazoa</taxon>
        <taxon>Ecdysozoa</taxon>
        <taxon>Nematoda</taxon>
        <taxon>Chromadorea</taxon>
        <taxon>Rhabditida</taxon>
        <taxon>Rhabditina</taxon>
        <taxon>Rhabditomorpha</taxon>
        <taxon>Strongyloidea</taxon>
        <taxon>Ancylostomatidae</taxon>
        <taxon>Bunostominae</taxon>
        <taxon>Necator</taxon>
    </lineage>
</organism>
<evidence type="ECO:0000313" key="3">
    <source>
        <dbReference type="Proteomes" id="UP001303046"/>
    </source>
</evidence>
<evidence type="ECO:0000313" key="2">
    <source>
        <dbReference type="EMBL" id="KAK6744129.1"/>
    </source>
</evidence>
<gene>
    <name evidence="2" type="primary">Necator_chrIII.g11830</name>
    <name evidence="2" type="ORF">RB195_011064</name>
</gene>
<sequence length="156" mass="17146">MAWRHCSNASGPHFQQQRAPLPLGPSSGGSLGSQAGTPTSNTTPGRGAHIAEDSSILDPVKEDPEINIRSLATRIGCGHSAVLSRLQILDYKKVLARWIPHTLTDGTRFTRVSICYLSFFARKEFLENFITGNESWVLYDSNAHRAVWLPRGEDAS</sequence>
<proteinExistence type="predicted"/>
<dbReference type="PANTHER" id="PTHR46060:SF2">
    <property type="entry name" value="HISTONE-LYSINE N-METHYLTRANSFERASE SETMAR"/>
    <property type="match status" value="1"/>
</dbReference>
<accession>A0ABR1D0U2</accession>
<comment type="caution">
    <text evidence="2">The sequence shown here is derived from an EMBL/GenBank/DDBJ whole genome shotgun (WGS) entry which is preliminary data.</text>
</comment>
<evidence type="ECO:0000256" key="1">
    <source>
        <dbReference type="SAM" id="MobiDB-lite"/>
    </source>
</evidence>
<dbReference type="EMBL" id="JAVFWL010000003">
    <property type="protein sequence ID" value="KAK6744129.1"/>
    <property type="molecule type" value="Genomic_DNA"/>
</dbReference>